<keyword evidence="6" id="KW-1185">Reference proteome</keyword>
<dbReference type="PANTHER" id="PTHR30024:SF47">
    <property type="entry name" value="TAURINE-BINDING PERIPLASMIC PROTEIN"/>
    <property type="match status" value="1"/>
</dbReference>
<sequence length="325" mass="34020">MHSFHRSAVAAVAATALVALSACGGESADEGSGGGDASGPVVRLATGVDASYAPVYLAAEEGLFAEHGVNVEYVTTEGGPAAGQMVVAGAAEVATLSDATTTSLMATAEDLRAFAVFEQSDEYIKVVLRDGIESPADIRTMSNVPGLMRLATFRYLESEGVDPADVEFTDVAPPDIPTLLQRGDLDATVIFEPWATRAAEAGGEVVADIGDFDVSYSQWLLADADWLSENEEAAAGIAAAIAEANEMIETDPEAAAAVMESAVQVPADLAAEILPQIDFEVRDLTSEDVEAARETAQFFLDQGNIPSMPDLDEQLLVGWYGEHTD</sequence>
<proteinExistence type="inferred from homology"/>
<evidence type="ECO:0000313" key="5">
    <source>
        <dbReference type="EMBL" id="MDP5182500.1"/>
    </source>
</evidence>
<gene>
    <name evidence="5" type="ORF">QOZ88_07595</name>
</gene>
<keyword evidence="3 4" id="KW-0732">Signal</keyword>
<dbReference type="PANTHER" id="PTHR30024">
    <property type="entry name" value="ALIPHATIC SULFONATES-BINDING PROTEIN-RELATED"/>
    <property type="match status" value="1"/>
</dbReference>
<feature type="signal peptide" evidence="4">
    <location>
        <begin position="1"/>
        <end position="21"/>
    </location>
</feature>
<dbReference type="Gene3D" id="3.40.190.10">
    <property type="entry name" value="Periplasmic binding protein-like II"/>
    <property type="match status" value="2"/>
</dbReference>
<name>A0ABT9IBJ3_9ACTN</name>
<dbReference type="Pfam" id="PF13379">
    <property type="entry name" value="NMT1_2"/>
    <property type="match status" value="1"/>
</dbReference>
<comment type="caution">
    <text evidence="5">The sequence shown here is derived from an EMBL/GenBank/DDBJ whole genome shotgun (WGS) entry which is preliminary data.</text>
</comment>
<dbReference type="Proteomes" id="UP001233673">
    <property type="component" value="Unassembled WGS sequence"/>
</dbReference>
<protein>
    <submittedName>
        <fullName evidence="5">ABC transporter substrate-binding protein</fullName>
    </submittedName>
</protein>
<dbReference type="SUPFAM" id="SSF53850">
    <property type="entry name" value="Periplasmic binding protein-like II"/>
    <property type="match status" value="1"/>
</dbReference>
<dbReference type="RefSeq" id="WP_305999189.1">
    <property type="nucleotide sequence ID" value="NZ_JASNFN010000005.1"/>
</dbReference>
<dbReference type="EMBL" id="JASNFN010000005">
    <property type="protein sequence ID" value="MDP5182500.1"/>
    <property type="molecule type" value="Genomic_DNA"/>
</dbReference>
<comment type="similarity">
    <text evidence="2">Belongs to the bacterial solute-binding protein SsuA/TauA family.</text>
</comment>
<evidence type="ECO:0000256" key="1">
    <source>
        <dbReference type="ARBA" id="ARBA00004418"/>
    </source>
</evidence>
<dbReference type="PROSITE" id="PS51257">
    <property type="entry name" value="PROKAR_LIPOPROTEIN"/>
    <property type="match status" value="1"/>
</dbReference>
<evidence type="ECO:0000256" key="2">
    <source>
        <dbReference type="ARBA" id="ARBA00010742"/>
    </source>
</evidence>
<accession>A0ABT9IBJ3</accession>
<evidence type="ECO:0000313" key="6">
    <source>
        <dbReference type="Proteomes" id="UP001233673"/>
    </source>
</evidence>
<evidence type="ECO:0000256" key="4">
    <source>
        <dbReference type="SAM" id="SignalP"/>
    </source>
</evidence>
<comment type="subcellular location">
    <subcellularLocation>
        <location evidence="1">Periplasm</location>
    </subcellularLocation>
</comment>
<feature type="chain" id="PRO_5045370290" evidence="4">
    <location>
        <begin position="22"/>
        <end position="325"/>
    </location>
</feature>
<reference evidence="6" key="1">
    <citation type="submission" date="2023-05" db="EMBL/GenBank/DDBJ databases">
        <title>Draft genome of Pseudofrankia sp. BMG5.37.</title>
        <authorList>
            <person name="Gtari M."/>
            <person name="Ghodhbane F."/>
            <person name="Sbissi I."/>
        </authorList>
    </citation>
    <scope>NUCLEOTIDE SEQUENCE [LARGE SCALE GENOMIC DNA]</scope>
    <source>
        <strain evidence="6">BMG 814</strain>
    </source>
</reference>
<evidence type="ECO:0000256" key="3">
    <source>
        <dbReference type="ARBA" id="ARBA00022729"/>
    </source>
</evidence>
<organism evidence="5 6">
    <name type="scientific">Blastococcus carthaginiensis</name>
    <dbReference type="NCBI Taxonomy" id="3050034"/>
    <lineage>
        <taxon>Bacteria</taxon>
        <taxon>Bacillati</taxon>
        <taxon>Actinomycetota</taxon>
        <taxon>Actinomycetes</taxon>
        <taxon>Geodermatophilales</taxon>
        <taxon>Geodermatophilaceae</taxon>
        <taxon>Blastococcus</taxon>
    </lineage>
</organism>